<dbReference type="PANTHER" id="PTHR33941:SF11">
    <property type="entry name" value="BACTERIAL MICROCOMPARTMENT SHELL PROTEIN PDUJ"/>
    <property type="match status" value="1"/>
</dbReference>
<dbReference type="InterPro" id="IPR050575">
    <property type="entry name" value="BMC_shell"/>
</dbReference>
<dbReference type="GO" id="GO:0031469">
    <property type="term" value="C:bacterial microcompartment"/>
    <property type="evidence" value="ECO:0007669"/>
    <property type="project" value="UniProtKB-SubCell"/>
</dbReference>
<dbReference type="Proteomes" id="UP000286288">
    <property type="component" value="Unassembled WGS sequence"/>
</dbReference>
<gene>
    <name evidence="6" type="ORF">DW084_06735</name>
</gene>
<feature type="domain" description="BMC" evidence="5">
    <location>
        <begin position="4"/>
        <end position="89"/>
    </location>
</feature>
<reference evidence="6 7" key="1">
    <citation type="submission" date="2018-08" db="EMBL/GenBank/DDBJ databases">
        <title>A genome reference for cultivated species of the human gut microbiota.</title>
        <authorList>
            <person name="Zou Y."/>
            <person name="Xue W."/>
            <person name="Luo G."/>
        </authorList>
    </citation>
    <scope>NUCLEOTIDE SEQUENCE [LARGE SCALE GENOMIC DNA]</scope>
    <source>
        <strain evidence="6 7">AF48-16</strain>
    </source>
</reference>
<dbReference type="InterPro" id="IPR044872">
    <property type="entry name" value="CcmK/CsoS1_BMC"/>
</dbReference>
<comment type="subcellular location">
    <subcellularLocation>
        <location evidence="1">Bacterial microcompartment</location>
    </subcellularLocation>
</comment>
<evidence type="ECO:0000256" key="3">
    <source>
        <dbReference type="PROSITE-ProRule" id="PRU01278"/>
    </source>
</evidence>
<feature type="compositionally biased region" description="Basic and acidic residues" evidence="4">
    <location>
        <begin position="120"/>
        <end position="160"/>
    </location>
</feature>
<feature type="compositionally biased region" description="Basic residues" evidence="4">
    <location>
        <begin position="161"/>
        <end position="171"/>
    </location>
</feature>
<comment type="caution">
    <text evidence="6">The sequence shown here is derived from an EMBL/GenBank/DDBJ whole genome shotgun (WGS) entry which is preliminary data.</text>
</comment>
<dbReference type="SUPFAM" id="SSF143414">
    <property type="entry name" value="CcmK-like"/>
    <property type="match status" value="1"/>
</dbReference>
<name>A0A415EU79_ENTCA</name>
<dbReference type="AlphaFoldDB" id="A0A415EU79"/>
<dbReference type="EMBL" id="QRMZ01000007">
    <property type="protein sequence ID" value="RHK06863.1"/>
    <property type="molecule type" value="Genomic_DNA"/>
</dbReference>
<dbReference type="Pfam" id="PF00936">
    <property type="entry name" value="BMC"/>
    <property type="match status" value="1"/>
</dbReference>
<dbReference type="InterPro" id="IPR037233">
    <property type="entry name" value="CcmK-like_sf"/>
</dbReference>
<dbReference type="Gene3D" id="3.30.70.1710">
    <property type="match status" value="1"/>
</dbReference>
<comment type="similarity">
    <text evidence="3">Belongs to the bacterial microcompartments protein family.</text>
</comment>
<proteinExistence type="inferred from homology"/>
<dbReference type="InterPro" id="IPR000249">
    <property type="entry name" value="BMC_dom"/>
</dbReference>
<evidence type="ECO:0000313" key="6">
    <source>
        <dbReference type="EMBL" id="RHK06863.1"/>
    </source>
</evidence>
<evidence type="ECO:0000256" key="2">
    <source>
        <dbReference type="ARBA" id="ARBA00024446"/>
    </source>
</evidence>
<sequence length="171" mass="18146">MNQAIGMIELKGLASAITIADVMVKSANIDLLSIEKAKGFGWMTVIIEGDVGAVKAAIDAAKSAALENDAYVSSLVIPRPADHLVETFAPQSQQPIVMPAESVPQIPSEEVASPVSPAAKKVDSPAEQETSKAAKKDSQTENVKQETEKAKVETVPEKKPIKTTKKKTPKN</sequence>
<keyword evidence="2" id="KW-1283">Bacterial microcompartment</keyword>
<evidence type="ECO:0000256" key="4">
    <source>
        <dbReference type="SAM" id="MobiDB-lite"/>
    </source>
</evidence>
<dbReference type="PANTHER" id="PTHR33941">
    <property type="entry name" value="PROPANEDIOL UTILIZATION PROTEIN PDUA"/>
    <property type="match status" value="1"/>
</dbReference>
<feature type="region of interest" description="Disordered" evidence="4">
    <location>
        <begin position="101"/>
        <end position="171"/>
    </location>
</feature>
<dbReference type="PROSITE" id="PS51930">
    <property type="entry name" value="BMC_2"/>
    <property type="match status" value="1"/>
</dbReference>
<evidence type="ECO:0000256" key="1">
    <source>
        <dbReference type="ARBA" id="ARBA00024322"/>
    </source>
</evidence>
<dbReference type="RefSeq" id="WP_151195554.1">
    <property type="nucleotide sequence ID" value="NZ_JBEFPE010000001.1"/>
</dbReference>
<evidence type="ECO:0000259" key="5">
    <source>
        <dbReference type="PROSITE" id="PS51930"/>
    </source>
</evidence>
<organism evidence="6 7">
    <name type="scientific">Enterococcus casseliflavus</name>
    <name type="common">Enterococcus flavescens</name>
    <dbReference type="NCBI Taxonomy" id="37734"/>
    <lineage>
        <taxon>Bacteria</taxon>
        <taxon>Bacillati</taxon>
        <taxon>Bacillota</taxon>
        <taxon>Bacilli</taxon>
        <taxon>Lactobacillales</taxon>
        <taxon>Enterococcaceae</taxon>
        <taxon>Enterococcus</taxon>
    </lineage>
</organism>
<protein>
    <submittedName>
        <fullName evidence="6">BMC domain-containing protein</fullName>
    </submittedName>
</protein>
<evidence type="ECO:0000313" key="7">
    <source>
        <dbReference type="Proteomes" id="UP000286288"/>
    </source>
</evidence>
<accession>A0A415EU79</accession>
<dbReference type="SMART" id="SM00877">
    <property type="entry name" value="BMC"/>
    <property type="match status" value="1"/>
</dbReference>